<dbReference type="InterPro" id="IPR007969">
    <property type="entry name" value="DUF732"/>
</dbReference>
<dbReference type="Pfam" id="PF05305">
    <property type="entry name" value="DUF732"/>
    <property type="match status" value="1"/>
</dbReference>
<gene>
    <name evidence="1" type="ORF">MCNS_07780</name>
</gene>
<accession>A0A1X1T435</accession>
<reference evidence="1 2" key="1">
    <citation type="journal article" date="2019" name="Emerg. Microbes Infect.">
        <title>Comprehensive subspecies identification of 175 nontuberculous mycobacteria species based on 7547 genomic profiles.</title>
        <authorList>
            <person name="Matsumoto Y."/>
            <person name="Kinjo T."/>
            <person name="Motooka D."/>
            <person name="Nabeya D."/>
            <person name="Jung N."/>
            <person name="Uechi K."/>
            <person name="Horii T."/>
            <person name="Iida T."/>
            <person name="Fujita J."/>
            <person name="Nakamura S."/>
        </authorList>
    </citation>
    <scope>NUCLEOTIDE SEQUENCE [LARGE SCALE GENOMIC DNA]</scope>
    <source>
        <strain evidence="1 2">JCM 14738</strain>
    </source>
</reference>
<dbReference type="RefSeq" id="WP_085234198.1">
    <property type="nucleotide sequence ID" value="NZ_AP022613.1"/>
</dbReference>
<evidence type="ECO:0000313" key="1">
    <source>
        <dbReference type="EMBL" id="BBZ37715.1"/>
    </source>
</evidence>
<protein>
    <submittedName>
        <fullName evidence="1">Uncharacterized protein</fullName>
    </submittedName>
</protein>
<dbReference type="AlphaFoldDB" id="A0A1X1T435"/>
<keyword evidence="2" id="KW-1185">Reference proteome</keyword>
<dbReference type="EMBL" id="AP022613">
    <property type="protein sequence ID" value="BBZ37715.1"/>
    <property type="molecule type" value="Genomic_DNA"/>
</dbReference>
<evidence type="ECO:0000313" key="2">
    <source>
        <dbReference type="Proteomes" id="UP000467385"/>
    </source>
</evidence>
<proteinExistence type="predicted"/>
<sequence>MKALAATHRWIWLFRHQPLTIRLLAATAALLTVAAAFAAPAEANQVDDDFVAALNKAGVHYGDPANAVALGQSVCPMLAKPGAKFAEAVAKVEGGGISAGMAGMFAQIAIQMYCPQMMAQVAHGEIPSMPGMPGMPGVPGVPGMPGI</sequence>
<dbReference type="STRING" id="44010.AWC00_18485"/>
<organism evidence="1 2">
    <name type="scientific">Mycobacterium conspicuum</name>
    <dbReference type="NCBI Taxonomy" id="44010"/>
    <lineage>
        <taxon>Bacteria</taxon>
        <taxon>Bacillati</taxon>
        <taxon>Actinomycetota</taxon>
        <taxon>Actinomycetes</taxon>
        <taxon>Mycobacteriales</taxon>
        <taxon>Mycobacteriaceae</taxon>
        <taxon>Mycobacterium</taxon>
    </lineage>
</organism>
<name>A0A1X1T435_9MYCO</name>
<dbReference type="Proteomes" id="UP000467385">
    <property type="component" value="Chromosome"/>
</dbReference>
<dbReference type="OrthoDB" id="4743565at2"/>